<evidence type="ECO:0008006" key="4">
    <source>
        <dbReference type="Google" id="ProtNLM"/>
    </source>
</evidence>
<dbReference type="CDD" id="cd02440">
    <property type="entry name" value="AdoMet_MTases"/>
    <property type="match status" value="1"/>
</dbReference>
<evidence type="ECO:0000313" key="3">
    <source>
        <dbReference type="Proteomes" id="UP000078090"/>
    </source>
</evidence>
<organism evidence="2 3">
    <name type="scientific">Methylomonas methanica</name>
    <dbReference type="NCBI Taxonomy" id="421"/>
    <lineage>
        <taxon>Bacteria</taxon>
        <taxon>Pseudomonadati</taxon>
        <taxon>Pseudomonadota</taxon>
        <taxon>Gammaproteobacteria</taxon>
        <taxon>Methylococcales</taxon>
        <taxon>Methylococcaceae</taxon>
        <taxon>Methylomonas</taxon>
    </lineage>
</organism>
<protein>
    <recommendedName>
        <fullName evidence="4">Methyltransferase type 11</fullName>
    </recommendedName>
</protein>
<gene>
    <name evidence="2" type="ORF">A1332_03635</name>
</gene>
<comment type="caution">
    <text evidence="2">The sequence shown here is derived from an EMBL/GenBank/DDBJ whole genome shotgun (WGS) entry which is preliminary data.</text>
</comment>
<dbReference type="PANTHER" id="PTHR43861">
    <property type="entry name" value="TRANS-ACONITATE 2-METHYLTRANSFERASE-RELATED"/>
    <property type="match status" value="1"/>
</dbReference>
<name>A0A177M8N1_METMH</name>
<sequence length="228" mass="26792">MEQNSEYFRISRPEIVKFLPSHYKKVLEIGCGEGCFRKNLTDSSEVWGIEPTIAGNVAARSFFKVLNGFYHDVYNDLPDNYFDLVICNDVIEHMPDHNQFLVSIKNKMTTDGCIVGSIPNVRYIGNLYDFLIKKDWFYDTSGILDYTHLRFFTEKSLQRTFLQNEYLIEDLRGINSEFKKPLPVYSKKHAKDIVKRLLLLSILLITLGTWKDVQFFQFAFRIKKFKKI</sequence>
<dbReference type="Pfam" id="PF13489">
    <property type="entry name" value="Methyltransf_23"/>
    <property type="match status" value="1"/>
</dbReference>
<feature type="transmembrane region" description="Helical" evidence="1">
    <location>
        <begin position="197"/>
        <end position="220"/>
    </location>
</feature>
<proteinExistence type="predicted"/>
<evidence type="ECO:0000256" key="1">
    <source>
        <dbReference type="SAM" id="Phobius"/>
    </source>
</evidence>
<dbReference type="SUPFAM" id="SSF53335">
    <property type="entry name" value="S-adenosyl-L-methionine-dependent methyltransferases"/>
    <property type="match status" value="1"/>
</dbReference>
<keyword evidence="1" id="KW-1133">Transmembrane helix</keyword>
<dbReference type="EMBL" id="LUUG01000093">
    <property type="protein sequence ID" value="OAI01139.1"/>
    <property type="molecule type" value="Genomic_DNA"/>
</dbReference>
<dbReference type="Proteomes" id="UP000078090">
    <property type="component" value="Unassembled WGS sequence"/>
</dbReference>
<accession>A0A177M8N1</accession>
<keyword evidence="1" id="KW-0472">Membrane</keyword>
<reference evidence="2 3" key="1">
    <citation type="submission" date="2016-03" db="EMBL/GenBank/DDBJ databases">
        <authorList>
            <person name="Ploux O."/>
        </authorList>
    </citation>
    <scope>NUCLEOTIDE SEQUENCE [LARGE SCALE GENOMIC DNA]</scope>
    <source>
        <strain evidence="2 3">R-45363</strain>
    </source>
</reference>
<dbReference type="InterPro" id="IPR029063">
    <property type="entry name" value="SAM-dependent_MTases_sf"/>
</dbReference>
<keyword evidence="1" id="KW-0812">Transmembrane</keyword>
<dbReference type="AlphaFoldDB" id="A0A177M8N1"/>
<dbReference type="OrthoDB" id="5123492at2"/>
<evidence type="ECO:0000313" key="2">
    <source>
        <dbReference type="EMBL" id="OAI01139.1"/>
    </source>
</evidence>
<dbReference type="RefSeq" id="WP_064009677.1">
    <property type="nucleotide sequence ID" value="NZ_LUUG01000093.1"/>
</dbReference>
<dbReference type="Gene3D" id="3.40.50.150">
    <property type="entry name" value="Vaccinia Virus protein VP39"/>
    <property type="match status" value="1"/>
</dbReference>